<dbReference type="InterPro" id="IPR038050">
    <property type="entry name" value="Neuro_actylchol_rec"/>
</dbReference>
<keyword evidence="11" id="KW-0628">Postsynaptic cell membrane</keyword>
<keyword evidence="20" id="KW-1185">Reference proteome</keyword>
<feature type="transmembrane region" description="Helical" evidence="15">
    <location>
        <begin position="526"/>
        <end position="548"/>
    </location>
</feature>
<feature type="transmembrane region" description="Helical" evidence="15">
    <location>
        <begin position="433"/>
        <end position="452"/>
    </location>
</feature>
<evidence type="ECO:0000259" key="18">
    <source>
        <dbReference type="Pfam" id="PF02932"/>
    </source>
</evidence>
<keyword evidence="2" id="KW-1003">Cell membrane</keyword>
<evidence type="ECO:0000256" key="8">
    <source>
        <dbReference type="ARBA" id="ARBA00023157"/>
    </source>
</evidence>
<comment type="similarity">
    <text evidence="15">Belongs to the ligand-gated ion channel (TC 1.A.9) family.</text>
</comment>
<evidence type="ECO:0000256" key="9">
    <source>
        <dbReference type="ARBA" id="ARBA00023170"/>
    </source>
</evidence>
<evidence type="ECO:0000256" key="3">
    <source>
        <dbReference type="ARBA" id="ARBA00022692"/>
    </source>
</evidence>
<evidence type="ECO:0000313" key="19">
    <source>
        <dbReference type="EMBL" id="KAL1235174.1"/>
    </source>
</evidence>
<evidence type="ECO:0000256" key="12">
    <source>
        <dbReference type="ARBA" id="ARBA00023286"/>
    </source>
</evidence>
<comment type="caution">
    <text evidence="15">Lacks conserved residue(s) required for the propagation of feature annotation.</text>
</comment>
<organism evidence="19 20">
    <name type="scientific">Trichinella spiralis</name>
    <name type="common">Trichina worm</name>
    <dbReference type="NCBI Taxonomy" id="6334"/>
    <lineage>
        <taxon>Eukaryota</taxon>
        <taxon>Metazoa</taxon>
        <taxon>Ecdysozoa</taxon>
        <taxon>Nematoda</taxon>
        <taxon>Enoplea</taxon>
        <taxon>Dorylaimia</taxon>
        <taxon>Trichinellida</taxon>
        <taxon>Trichinellidae</taxon>
        <taxon>Trichinella</taxon>
    </lineage>
</organism>
<keyword evidence="3 15" id="KW-0812">Transmembrane</keyword>
<feature type="transmembrane region" description="Helical" evidence="15">
    <location>
        <begin position="494"/>
        <end position="514"/>
    </location>
</feature>
<dbReference type="InterPro" id="IPR006202">
    <property type="entry name" value="Neur_chan_lig-bd"/>
</dbReference>
<dbReference type="InterPro" id="IPR036719">
    <property type="entry name" value="Neuro-gated_channel_TM_sf"/>
</dbReference>
<keyword evidence="12" id="KW-1071">Ligand-gated ion channel</keyword>
<evidence type="ECO:0000259" key="17">
    <source>
        <dbReference type="Pfam" id="PF02931"/>
    </source>
</evidence>
<dbReference type="CDD" id="cd18997">
    <property type="entry name" value="LGIC_ECD_nAChR"/>
    <property type="match status" value="1"/>
</dbReference>
<feature type="domain" description="Neurotransmitter-gated ion-channel transmembrane" evidence="18">
    <location>
        <begin position="496"/>
        <end position="703"/>
    </location>
</feature>
<evidence type="ECO:0000256" key="10">
    <source>
        <dbReference type="ARBA" id="ARBA00023180"/>
    </source>
</evidence>
<protein>
    <submittedName>
        <fullName evidence="19">Neuronal acetylcholine receptor</fullName>
    </submittedName>
</protein>
<feature type="transmembrane region" description="Helical" evidence="15">
    <location>
        <begin position="687"/>
        <end position="711"/>
    </location>
</feature>
<evidence type="ECO:0000256" key="1">
    <source>
        <dbReference type="ARBA" id="ARBA00022448"/>
    </source>
</evidence>
<keyword evidence="5" id="KW-0770">Synapse</keyword>
<keyword evidence="10" id="KW-0325">Glycoprotein</keyword>
<dbReference type="PROSITE" id="PS00236">
    <property type="entry name" value="NEUROTR_ION_CHANNEL"/>
    <property type="match status" value="1"/>
</dbReference>
<evidence type="ECO:0000256" key="6">
    <source>
        <dbReference type="ARBA" id="ARBA00023065"/>
    </source>
</evidence>
<dbReference type="EMBL" id="JBEUSY010000380">
    <property type="protein sequence ID" value="KAL1235174.1"/>
    <property type="molecule type" value="Genomic_DNA"/>
</dbReference>
<keyword evidence="1 15" id="KW-0813">Transport</keyword>
<evidence type="ECO:0000256" key="7">
    <source>
        <dbReference type="ARBA" id="ARBA00023136"/>
    </source>
</evidence>
<evidence type="ECO:0000256" key="13">
    <source>
        <dbReference type="ARBA" id="ARBA00023303"/>
    </source>
</evidence>
<keyword evidence="8" id="KW-1015">Disulfide bond</keyword>
<reference evidence="19 20" key="1">
    <citation type="submission" date="2024-07" db="EMBL/GenBank/DDBJ databases">
        <title>Enhanced genomic and transcriptomic resources for Trichinella pseudospiralis and T. spiralis underpin the discovery of pronounced molecular differences between stages and species.</title>
        <authorList>
            <person name="Pasi K.K."/>
            <person name="La Rosa G."/>
            <person name="Gomez-Morales M.A."/>
            <person name="Tosini F."/>
            <person name="Sumanam S."/>
            <person name="Young N.D."/>
            <person name="Chang B.C."/>
            <person name="Robin G.B."/>
        </authorList>
    </citation>
    <scope>NUCLEOTIDE SEQUENCE [LARGE SCALE GENOMIC DNA]</scope>
    <source>
        <strain evidence="19">ISS534</strain>
    </source>
</reference>
<keyword evidence="6 15" id="KW-0406">Ion transport</keyword>
<dbReference type="Pfam" id="PF02932">
    <property type="entry name" value="Neur_chan_memb"/>
    <property type="match status" value="1"/>
</dbReference>
<sequence length="712" mass="81743">MQTPNSEKITSPQPKLNRSELLNTESPDNVNKPASTIKTLPLGTGSAELQNAEKPAPKVSDKVPPKRWTFQQLKATDGLIPLHIFIDCGMNPMNQIQFEIVLALITLLLIDTQQHSFTLLLIICAYCLKITSNNFPSFTYYLFKFLQLFNNDLFCFFHFLFKDSIQFRQIPMYPFPLEQCWNNFSGMDENFTSNMIMAIILDFGLCSAWRLILLAIFTVTEILAGDYERLLYKHLLADYDPLVRPVDNESQPVVVKLGIDLQQIIDIDEKNQLIQTNVWLRFDWKDKYLRWKPEDYGNVLQVRVPIARLWRPDILLYNSADQMFDSTWHTNAIVNHDGTVEWLPPAIIKSSCKIDITWFPFDDQKCTLKFGSWTYSGFQIDLQAGNAVTDTYVENGEWILMGLPVKRNVFKYECCPEPYIDVTFTIWVRRRTLYYGFNLIIPCILISTMALLGFSLPPDAGEKLTLGISVFMSLCVFLVVVSESMPHTSDAVPLIGLNVLVSLVFYLQIFAMTIPSTSETVPLLGTYFSCIMIVVSASVVLTVIVLNFHHRTGETHHMSPVVRLLLLNWLPWLLMMKRPGRRFNRSAIRRAQDMCHLERKEKLSRSLMANILDLEDKKHLTAEELCIKEPPALDHNVTKTPDPGPLSRDLAAILKELRYITDRMRKEDEEHEIISDWKFAAMAVDRLCLVIFTTFLLVSTCSILLAAPHLYV</sequence>
<feature type="domain" description="Neurotransmitter-gated ion-channel ligand-binding" evidence="17">
    <location>
        <begin position="230"/>
        <end position="432"/>
    </location>
</feature>
<comment type="caution">
    <text evidence="19">The sequence shown here is derived from an EMBL/GenBank/DDBJ whole genome shotgun (WGS) entry which is preliminary data.</text>
</comment>
<feature type="region of interest" description="Disordered" evidence="16">
    <location>
        <begin position="1"/>
        <end position="44"/>
    </location>
</feature>
<dbReference type="PRINTS" id="PR00254">
    <property type="entry name" value="NICOTINICR"/>
</dbReference>
<keyword evidence="7 15" id="KW-0472">Membrane</keyword>
<dbReference type="Pfam" id="PF02931">
    <property type="entry name" value="Neur_chan_LBD"/>
    <property type="match status" value="1"/>
</dbReference>
<dbReference type="SUPFAM" id="SSF63712">
    <property type="entry name" value="Nicotinic receptor ligand binding domain-like"/>
    <property type="match status" value="1"/>
</dbReference>
<evidence type="ECO:0000256" key="2">
    <source>
        <dbReference type="ARBA" id="ARBA00022475"/>
    </source>
</evidence>
<dbReference type="PANTHER" id="PTHR18945">
    <property type="entry name" value="NEUROTRANSMITTER GATED ION CHANNEL"/>
    <property type="match status" value="1"/>
</dbReference>
<dbReference type="Proteomes" id="UP001558632">
    <property type="component" value="Unassembled WGS sequence"/>
</dbReference>
<comment type="subcellular location">
    <subcellularLocation>
        <location evidence="14">Postsynaptic cell membrane</location>
        <topology evidence="14">Multi-pass membrane protein</topology>
    </subcellularLocation>
</comment>
<dbReference type="Gene3D" id="2.70.170.10">
    <property type="entry name" value="Neurotransmitter-gated ion-channel ligand-binding domain"/>
    <property type="match status" value="1"/>
</dbReference>
<dbReference type="SUPFAM" id="SSF90112">
    <property type="entry name" value="Neurotransmitter-gated ion-channel transmembrane pore"/>
    <property type="match status" value="2"/>
</dbReference>
<evidence type="ECO:0000256" key="5">
    <source>
        <dbReference type="ARBA" id="ARBA00023018"/>
    </source>
</evidence>
<dbReference type="InterPro" id="IPR002394">
    <property type="entry name" value="Nicotinic_acetylcholine_rcpt"/>
</dbReference>
<dbReference type="InterPro" id="IPR018000">
    <property type="entry name" value="Neurotransmitter_ion_chnl_CS"/>
</dbReference>
<name>A0ABR3KCQ0_TRISP</name>
<dbReference type="NCBIfam" id="TIGR00860">
    <property type="entry name" value="LIC"/>
    <property type="match status" value="1"/>
</dbReference>
<keyword evidence="4 15" id="KW-1133">Transmembrane helix</keyword>
<evidence type="ECO:0000256" key="4">
    <source>
        <dbReference type="ARBA" id="ARBA00022989"/>
    </source>
</evidence>
<evidence type="ECO:0000313" key="20">
    <source>
        <dbReference type="Proteomes" id="UP001558632"/>
    </source>
</evidence>
<proteinExistence type="inferred from homology"/>
<keyword evidence="9 19" id="KW-0675">Receptor</keyword>
<dbReference type="Gene3D" id="1.20.58.390">
    <property type="entry name" value="Neurotransmitter-gated ion-channel transmembrane domain"/>
    <property type="match status" value="3"/>
</dbReference>
<feature type="transmembrane region" description="Helical" evidence="15">
    <location>
        <begin position="195"/>
        <end position="224"/>
    </location>
</feature>
<feature type="transmembrane region" description="Helical" evidence="15">
    <location>
        <begin position="464"/>
        <end position="482"/>
    </location>
</feature>
<evidence type="ECO:0000256" key="11">
    <source>
        <dbReference type="ARBA" id="ARBA00023257"/>
    </source>
</evidence>
<feature type="compositionally biased region" description="Polar residues" evidence="16">
    <location>
        <begin position="1"/>
        <end position="38"/>
    </location>
</feature>
<dbReference type="CDD" id="cd19051">
    <property type="entry name" value="LGIC_TM_cation"/>
    <property type="match status" value="1"/>
</dbReference>
<dbReference type="PRINTS" id="PR00252">
    <property type="entry name" value="NRIONCHANNEL"/>
</dbReference>
<dbReference type="InterPro" id="IPR006029">
    <property type="entry name" value="Neurotrans-gated_channel_TM"/>
</dbReference>
<evidence type="ECO:0000256" key="15">
    <source>
        <dbReference type="RuleBase" id="RU000687"/>
    </source>
</evidence>
<dbReference type="InterPro" id="IPR036734">
    <property type="entry name" value="Neur_chan_lig-bd_sf"/>
</dbReference>
<keyword evidence="13 15" id="KW-0407">Ion channel</keyword>
<evidence type="ECO:0000256" key="14">
    <source>
        <dbReference type="ARBA" id="ARBA00034104"/>
    </source>
</evidence>
<evidence type="ECO:0000256" key="16">
    <source>
        <dbReference type="SAM" id="MobiDB-lite"/>
    </source>
</evidence>
<gene>
    <name evidence="19" type="ORF">TSPI_07101</name>
</gene>
<dbReference type="InterPro" id="IPR006201">
    <property type="entry name" value="Neur_channel"/>
</dbReference>
<accession>A0ABR3KCQ0</accession>